<dbReference type="AlphaFoldDB" id="A0A7S2ZNM9"/>
<evidence type="ECO:0000313" key="5">
    <source>
        <dbReference type="EMBL" id="CAE0046024.1"/>
    </source>
</evidence>
<feature type="region of interest" description="Disordered" evidence="3">
    <location>
        <begin position="339"/>
        <end position="358"/>
    </location>
</feature>
<name>A0A7S2ZNM9_9RHOD</name>
<dbReference type="InterPro" id="IPR036612">
    <property type="entry name" value="KH_dom_type_1_sf"/>
</dbReference>
<reference evidence="5" key="1">
    <citation type="submission" date="2021-01" db="EMBL/GenBank/DDBJ databases">
        <authorList>
            <person name="Corre E."/>
            <person name="Pelletier E."/>
            <person name="Niang G."/>
            <person name="Scheremetjew M."/>
            <person name="Finn R."/>
            <person name="Kale V."/>
            <person name="Holt S."/>
            <person name="Cochrane G."/>
            <person name="Meng A."/>
            <person name="Brown T."/>
            <person name="Cohen L."/>
        </authorList>
    </citation>
    <scope>NUCLEOTIDE SEQUENCE</scope>
    <source>
        <strain evidence="5">CCMP 769</strain>
    </source>
</reference>
<dbReference type="InterPro" id="IPR045071">
    <property type="entry name" value="BBP-like"/>
</dbReference>
<dbReference type="GO" id="GO:0048024">
    <property type="term" value="P:regulation of mRNA splicing, via spliceosome"/>
    <property type="evidence" value="ECO:0007669"/>
    <property type="project" value="TreeGrafter"/>
</dbReference>
<dbReference type="Pfam" id="PF22675">
    <property type="entry name" value="KH-I_KHDC4-BBP"/>
    <property type="match status" value="1"/>
</dbReference>
<protein>
    <recommendedName>
        <fullName evidence="4">K Homology domain-containing protein</fullName>
    </recommendedName>
</protein>
<dbReference type="PANTHER" id="PTHR11208">
    <property type="entry name" value="RNA-BINDING PROTEIN RELATED"/>
    <property type="match status" value="1"/>
</dbReference>
<dbReference type="SMART" id="SM00322">
    <property type="entry name" value="KH"/>
    <property type="match status" value="1"/>
</dbReference>
<proteinExistence type="predicted"/>
<organism evidence="5">
    <name type="scientific">Rhodosorus marinus</name>
    <dbReference type="NCBI Taxonomy" id="101924"/>
    <lineage>
        <taxon>Eukaryota</taxon>
        <taxon>Rhodophyta</taxon>
        <taxon>Stylonematophyceae</taxon>
        <taxon>Stylonematales</taxon>
        <taxon>Stylonemataceae</taxon>
        <taxon>Rhodosorus</taxon>
    </lineage>
</organism>
<dbReference type="PROSITE" id="PS50084">
    <property type="entry name" value="KH_TYPE_1"/>
    <property type="match status" value="1"/>
</dbReference>
<evidence type="ECO:0000256" key="3">
    <source>
        <dbReference type="SAM" id="MobiDB-lite"/>
    </source>
</evidence>
<feature type="region of interest" description="Disordered" evidence="3">
    <location>
        <begin position="372"/>
        <end position="399"/>
    </location>
</feature>
<dbReference type="EMBL" id="HBHW01018239">
    <property type="protein sequence ID" value="CAE0046024.1"/>
    <property type="molecule type" value="Transcribed_RNA"/>
</dbReference>
<gene>
    <name evidence="5" type="ORF">RMAR00112_LOCUS14001</name>
</gene>
<dbReference type="GO" id="GO:0005634">
    <property type="term" value="C:nucleus"/>
    <property type="evidence" value="ECO:0007669"/>
    <property type="project" value="TreeGrafter"/>
</dbReference>
<keyword evidence="1 2" id="KW-0694">RNA-binding</keyword>
<dbReference type="Gene3D" id="3.30.1370.10">
    <property type="entry name" value="K Homology domain, type 1"/>
    <property type="match status" value="1"/>
</dbReference>
<sequence length="399" mass="43569">MDDLSRQMEDLLKEKQSLYQLRSVLPLTMNLIDTEMLRLQNLSRKTSMKPATNGVDTLNPQFASPSFGDFMASRLAKAAPGGQRKNRIKIPIPIDRYPDYNFVGRLLGPKGATLKAMEKDTGCRIVIRGKGSIRKEKEIEVRGKPGYEHVFNEALHVVIETDLEDNAARWALARAKEEVENLLLPVPDDRDVAKKQHARDWAYTNGPIAQSMPSVNGFSRFAETNDQLPLGGGRMHATESFAFDEATFPIDDLTNDEYGLDTYALGSAQGERFDSSRSFSLYDMAAAIPEAGGLRDGRGVAEIQRSKSNAISIDRKAPQEHAAKKWSALANTDSAVAGSLPVQRPSMPGPSSSPVQWGNAFVGASGGVWKQTGSHYLQQQGAKPDEGGDPGGANHVELT</sequence>
<evidence type="ECO:0000256" key="1">
    <source>
        <dbReference type="ARBA" id="ARBA00022884"/>
    </source>
</evidence>
<dbReference type="InterPro" id="IPR004087">
    <property type="entry name" value="KH_dom"/>
</dbReference>
<dbReference type="SUPFAM" id="SSF54791">
    <property type="entry name" value="Eukaryotic type KH-domain (KH-domain type I)"/>
    <property type="match status" value="1"/>
</dbReference>
<feature type="compositionally biased region" description="Polar residues" evidence="3">
    <location>
        <begin position="372"/>
        <end position="381"/>
    </location>
</feature>
<dbReference type="PANTHER" id="PTHR11208:SF42">
    <property type="entry name" value="QUAKING RELATED 54B, ISOFORM E"/>
    <property type="match status" value="1"/>
</dbReference>
<evidence type="ECO:0000256" key="2">
    <source>
        <dbReference type="PROSITE-ProRule" id="PRU00117"/>
    </source>
</evidence>
<feature type="domain" description="K Homology" evidence="4">
    <location>
        <begin position="84"/>
        <end position="162"/>
    </location>
</feature>
<dbReference type="InterPro" id="IPR055256">
    <property type="entry name" value="KH_1_KHDC4/BBP-like"/>
</dbReference>
<dbReference type="GO" id="GO:0003729">
    <property type="term" value="F:mRNA binding"/>
    <property type="evidence" value="ECO:0007669"/>
    <property type="project" value="TreeGrafter"/>
</dbReference>
<accession>A0A7S2ZNM9</accession>
<evidence type="ECO:0000259" key="4">
    <source>
        <dbReference type="SMART" id="SM00322"/>
    </source>
</evidence>